<name>Q0UXT0_PHANO</name>
<dbReference type="VEuPathDB" id="FungiDB:JI435_034340"/>
<dbReference type="AlphaFoldDB" id="Q0UXT0"/>
<gene>
    <name evidence="3" type="ORF">SNOG_03434</name>
</gene>
<keyword evidence="2" id="KW-0472">Membrane</keyword>
<reference evidence="4" key="1">
    <citation type="journal article" date="2007" name="Plant Cell">
        <title>Dothideomycete-plant interactions illuminated by genome sequencing and EST analysis of the wheat pathogen Stagonospora nodorum.</title>
        <authorList>
            <person name="Hane J.K."/>
            <person name="Lowe R.G."/>
            <person name="Solomon P.S."/>
            <person name="Tan K.C."/>
            <person name="Schoch C.L."/>
            <person name="Spatafora J.W."/>
            <person name="Crous P.W."/>
            <person name="Kodira C."/>
            <person name="Birren B.W."/>
            <person name="Galagan J.E."/>
            <person name="Torriani S.F."/>
            <person name="McDonald B.A."/>
            <person name="Oliver R.P."/>
        </authorList>
    </citation>
    <scope>NUCLEOTIDE SEQUENCE [LARGE SCALE GENOMIC DNA]</scope>
    <source>
        <strain evidence="4">SN15 / ATCC MYA-4574 / FGSC 10173</strain>
    </source>
</reference>
<dbReference type="EMBL" id="CH445329">
    <property type="protein sequence ID" value="EAT88639.1"/>
    <property type="molecule type" value="Genomic_DNA"/>
</dbReference>
<dbReference type="Proteomes" id="UP000001055">
    <property type="component" value="Unassembled WGS sequence"/>
</dbReference>
<evidence type="ECO:0000256" key="1">
    <source>
        <dbReference type="SAM" id="MobiDB-lite"/>
    </source>
</evidence>
<dbReference type="RefSeq" id="XP_001793999.1">
    <property type="nucleotide sequence ID" value="XM_001793947.1"/>
</dbReference>
<feature type="transmembrane region" description="Helical" evidence="2">
    <location>
        <begin position="84"/>
        <end position="105"/>
    </location>
</feature>
<dbReference type="KEGG" id="pno:SNOG_03434"/>
<keyword evidence="2" id="KW-0812">Transmembrane</keyword>
<sequence>MASSAAVSNVVSTSSPSAVPAPNSSQAPPTTSSSSNPKPIITPSTLPTGPSSTISSTIASSAASTSTAPVAQAPPDQLSDGAKAGIAVSVSSVALSIFSALGWYIRRLKRKLRDAQEQFNDGRPSSLVAPARRSSSRRGRRTSISPLSSPMVVDDSGYGAATRKRAEILSVVVEADEELGMREPVPGQSEGLTAPLELEAAITPLVEAPLAVTPRERSRERNGGAASHGIS</sequence>
<evidence type="ECO:0000256" key="2">
    <source>
        <dbReference type="SAM" id="Phobius"/>
    </source>
</evidence>
<proteinExistence type="predicted"/>
<feature type="region of interest" description="Disordered" evidence="1">
    <location>
        <begin position="118"/>
        <end position="156"/>
    </location>
</feature>
<keyword evidence="2" id="KW-1133">Transmembrane helix</keyword>
<feature type="region of interest" description="Disordered" evidence="1">
    <location>
        <begin position="209"/>
        <end position="231"/>
    </location>
</feature>
<accession>Q0UXT0</accession>
<dbReference type="GeneID" id="5970862"/>
<protein>
    <submittedName>
        <fullName evidence="3">Uncharacterized protein</fullName>
    </submittedName>
</protein>
<evidence type="ECO:0000313" key="3">
    <source>
        <dbReference type="EMBL" id="EAT88639.1"/>
    </source>
</evidence>
<organism evidence="3 4">
    <name type="scientific">Phaeosphaeria nodorum (strain SN15 / ATCC MYA-4574 / FGSC 10173)</name>
    <name type="common">Glume blotch fungus</name>
    <name type="synonym">Parastagonospora nodorum</name>
    <dbReference type="NCBI Taxonomy" id="321614"/>
    <lineage>
        <taxon>Eukaryota</taxon>
        <taxon>Fungi</taxon>
        <taxon>Dikarya</taxon>
        <taxon>Ascomycota</taxon>
        <taxon>Pezizomycotina</taxon>
        <taxon>Dothideomycetes</taxon>
        <taxon>Pleosporomycetidae</taxon>
        <taxon>Pleosporales</taxon>
        <taxon>Pleosporineae</taxon>
        <taxon>Phaeosphaeriaceae</taxon>
        <taxon>Parastagonospora</taxon>
    </lineage>
</organism>
<feature type="region of interest" description="Disordered" evidence="1">
    <location>
        <begin position="1"/>
        <end position="76"/>
    </location>
</feature>
<dbReference type="OMA" id="GMVMKKR"/>
<feature type="compositionally biased region" description="Low complexity" evidence="1">
    <location>
        <begin position="123"/>
        <end position="133"/>
    </location>
</feature>
<evidence type="ECO:0000313" key="4">
    <source>
        <dbReference type="Proteomes" id="UP000001055"/>
    </source>
</evidence>
<dbReference type="InParanoid" id="Q0UXT0"/>